<evidence type="ECO:0000256" key="1">
    <source>
        <dbReference type="SAM" id="Phobius"/>
    </source>
</evidence>
<keyword evidence="1" id="KW-1133">Transmembrane helix</keyword>
<keyword evidence="1" id="KW-0472">Membrane</keyword>
<sequence length="68" mass="8006">MKSRFLINRSLLLVMGGVYFVALSQLQWPVVAREFLALVPFQLVILWGLRRYWRPSLSDRPSLDQNRS</sequence>
<dbReference type="Proteomes" id="UP000267249">
    <property type="component" value="Chromosome"/>
</dbReference>
<organism evidence="2 3">
    <name type="scientific">Synechococcus elongatus PCC 11801</name>
    <dbReference type="NCBI Taxonomy" id="2219813"/>
    <lineage>
        <taxon>Bacteria</taxon>
        <taxon>Bacillati</taxon>
        <taxon>Cyanobacteriota</taxon>
        <taxon>Cyanophyceae</taxon>
        <taxon>Synechococcales</taxon>
        <taxon>Synechococcaceae</taxon>
        <taxon>Synechococcus</taxon>
    </lineage>
</organism>
<reference evidence="2 3" key="1">
    <citation type="journal article" date="2018" name="Sci. Rep.">
        <title>Genome Features and Biochemical Characteristics of a Robust, Fast Growing and Naturally Transformable Cyanobacterium Synechococcus elongatus PCC 11801 Isolated from India.</title>
        <authorList>
            <person name="Jaiswal D."/>
            <person name="Sengupta A."/>
            <person name="Sohoni S."/>
            <person name="Sengupta S."/>
            <person name="Phadnavis A.G."/>
            <person name="Pakrasi H.B."/>
            <person name="Wangikar P.P."/>
        </authorList>
    </citation>
    <scope>NUCLEOTIDE SEQUENCE [LARGE SCALE GENOMIC DNA]</scope>
    <source>
        <strain evidence="2 3">PCC 11801</strain>
    </source>
</reference>
<evidence type="ECO:0000313" key="2">
    <source>
        <dbReference type="EMBL" id="AZB71559.1"/>
    </source>
</evidence>
<evidence type="ECO:0000313" key="3">
    <source>
        <dbReference type="Proteomes" id="UP000267249"/>
    </source>
</evidence>
<feature type="transmembrane region" description="Helical" evidence="1">
    <location>
        <begin position="12"/>
        <end position="29"/>
    </location>
</feature>
<name>A0AAN1QLH6_SYNEL</name>
<dbReference type="EMBL" id="CP030139">
    <property type="protein sequence ID" value="AZB71559.1"/>
    <property type="molecule type" value="Genomic_DNA"/>
</dbReference>
<accession>A0AAN1QLH6</accession>
<keyword evidence="1" id="KW-0812">Transmembrane</keyword>
<dbReference type="RefSeq" id="WP_208674961.1">
    <property type="nucleotide sequence ID" value="NZ_CP030139.2"/>
</dbReference>
<feature type="transmembrane region" description="Helical" evidence="1">
    <location>
        <begin position="35"/>
        <end position="53"/>
    </location>
</feature>
<protein>
    <submittedName>
        <fullName evidence="2">Uncharacterized protein</fullName>
    </submittedName>
</protein>
<dbReference type="AlphaFoldDB" id="A0AAN1QLH6"/>
<proteinExistence type="predicted"/>
<gene>
    <name evidence="2" type="ORF">DOP62_01395</name>
</gene>